<evidence type="ECO:0000256" key="2">
    <source>
        <dbReference type="ARBA" id="ARBA00022989"/>
    </source>
</evidence>
<protein>
    <submittedName>
        <fullName evidence="6">Predicted arabinose efflux permease, MFS family</fullName>
    </submittedName>
</protein>
<feature type="transmembrane region" description="Helical" evidence="4">
    <location>
        <begin position="380"/>
        <end position="400"/>
    </location>
</feature>
<dbReference type="Gene3D" id="1.20.1250.20">
    <property type="entry name" value="MFS general substrate transporter like domains"/>
    <property type="match status" value="2"/>
</dbReference>
<accession>A0A1M7AVM1</accession>
<dbReference type="PANTHER" id="PTHR23531:SF1">
    <property type="entry name" value="QUINOLENE RESISTANCE PROTEIN NORA"/>
    <property type="match status" value="1"/>
</dbReference>
<name>A0A1M7AVM1_9BACT</name>
<dbReference type="InterPro" id="IPR011701">
    <property type="entry name" value="MFS"/>
</dbReference>
<dbReference type="Proteomes" id="UP000183994">
    <property type="component" value="Unassembled WGS sequence"/>
</dbReference>
<proteinExistence type="predicted"/>
<dbReference type="Pfam" id="PF07690">
    <property type="entry name" value="MFS_1"/>
    <property type="match status" value="1"/>
</dbReference>
<keyword evidence="3 4" id="KW-0472">Membrane</keyword>
<dbReference type="InterPro" id="IPR020846">
    <property type="entry name" value="MFS_dom"/>
</dbReference>
<keyword evidence="2 4" id="KW-1133">Transmembrane helix</keyword>
<evidence type="ECO:0000313" key="7">
    <source>
        <dbReference type="Proteomes" id="UP000183994"/>
    </source>
</evidence>
<dbReference type="STRING" id="1121393.SAMN02745216_05234"/>
<dbReference type="OrthoDB" id="5421104at2"/>
<reference evidence="7" key="1">
    <citation type="submission" date="2016-11" db="EMBL/GenBank/DDBJ databases">
        <authorList>
            <person name="Varghese N."/>
            <person name="Submissions S."/>
        </authorList>
    </citation>
    <scope>NUCLEOTIDE SEQUENCE [LARGE SCALE GENOMIC DNA]</scope>
    <source>
        <strain evidence="7">DSM 16219</strain>
    </source>
</reference>
<dbReference type="InterPro" id="IPR052714">
    <property type="entry name" value="MFS_Exporter"/>
</dbReference>
<evidence type="ECO:0000256" key="4">
    <source>
        <dbReference type="SAM" id="Phobius"/>
    </source>
</evidence>
<feature type="transmembrane region" description="Helical" evidence="4">
    <location>
        <begin position="227"/>
        <end position="250"/>
    </location>
</feature>
<feature type="transmembrane region" description="Helical" evidence="4">
    <location>
        <begin position="59"/>
        <end position="77"/>
    </location>
</feature>
<feature type="transmembrane region" description="Helical" evidence="4">
    <location>
        <begin position="178"/>
        <end position="197"/>
    </location>
</feature>
<evidence type="ECO:0000256" key="1">
    <source>
        <dbReference type="ARBA" id="ARBA00022692"/>
    </source>
</evidence>
<feature type="transmembrane region" description="Helical" evidence="4">
    <location>
        <begin position="89"/>
        <end position="106"/>
    </location>
</feature>
<dbReference type="PANTHER" id="PTHR23531">
    <property type="entry name" value="QUINOLENE RESISTANCE PROTEIN NORA"/>
    <property type="match status" value="1"/>
</dbReference>
<feature type="transmembrane region" description="Helical" evidence="4">
    <location>
        <begin position="353"/>
        <end position="374"/>
    </location>
</feature>
<evidence type="ECO:0000313" key="6">
    <source>
        <dbReference type="EMBL" id="SHL46755.1"/>
    </source>
</evidence>
<feature type="transmembrane region" description="Helical" evidence="4">
    <location>
        <begin position="290"/>
        <end position="308"/>
    </location>
</feature>
<feature type="transmembrane region" description="Helical" evidence="4">
    <location>
        <begin position="314"/>
        <end position="341"/>
    </location>
</feature>
<dbReference type="RefSeq" id="WP_073479181.1">
    <property type="nucleotide sequence ID" value="NZ_FQZU01000074.1"/>
</dbReference>
<feature type="transmembrane region" description="Helical" evidence="4">
    <location>
        <begin position="20"/>
        <end position="47"/>
    </location>
</feature>
<dbReference type="EMBL" id="FQZU01000074">
    <property type="protein sequence ID" value="SHL46755.1"/>
    <property type="molecule type" value="Genomic_DNA"/>
</dbReference>
<gene>
    <name evidence="6" type="ORF">SAMN02745216_05234</name>
</gene>
<feature type="transmembrane region" description="Helical" evidence="4">
    <location>
        <begin position="146"/>
        <end position="166"/>
    </location>
</feature>
<dbReference type="SUPFAM" id="SSF103473">
    <property type="entry name" value="MFS general substrate transporter"/>
    <property type="match status" value="1"/>
</dbReference>
<dbReference type="AlphaFoldDB" id="A0A1M7AVM1"/>
<dbReference type="PROSITE" id="PS50850">
    <property type="entry name" value="MFS"/>
    <property type="match status" value="1"/>
</dbReference>
<feature type="domain" description="Major facilitator superfamily (MFS) profile" evidence="5">
    <location>
        <begin position="220"/>
        <end position="403"/>
    </location>
</feature>
<dbReference type="InterPro" id="IPR036259">
    <property type="entry name" value="MFS_trans_sf"/>
</dbReference>
<evidence type="ECO:0000256" key="3">
    <source>
        <dbReference type="ARBA" id="ARBA00023136"/>
    </source>
</evidence>
<keyword evidence="1 4" id="KW-0812">Transmembrane</keyword>
<keyword evidence="7" id="KW-1185">Reference proteome</keyword>
<feature type="transmembrane region" description="Helical" evidence="4">
    <location>
        <begin position="262"/>
        <end position="283"/>
    </location>
</feature>
<feature type="transmembrane region" description="Helical" evidence="4">
    <location>
        <begin position="112"/>
        <end position="139"/>
    </location>
</feature>
<organism evidence="6 7">
    <name type="scientific">Desulfatibacillum alkenivorans DSM 16219</name>
    <dbReference type="NCBI Taxonomy" id="1121393"/>
    <lineage>
        <taxon>Bacteria</taxon>
        <taxon>Pseudomonadati</taxon>
        <taxon>Thermodesulfobacteriota</taxon>
        <taxon>Desulfobacteria</taxon>
        <taxon>Desulfobacterales</taxon>
        <taxon>Desulfatibacillaceae</taxon>
        <taxon>Desulfatibacillum</taxon>
    </lineage>
</organism>
<evidence type="ECO:0000259" key="5">
    <source>
        <dbReference type="PROSITE" id="PS50850"/>
    </source>
</evidence>
<sequence>MTDAPGRQESPLKEPAQAPLLTAPFVLLILAFFLGLCNMAVFFNFYACLIANGVEAGTAGFLLGLFSLTALLVRPFISPLIHPGNALPWIGLGAAGMILCLGGYTLGHEPLFIAIIRAAHGLSFVVMVTAVISSTVGVISPQRSGLAFGIMSIVNLLPFAIIPALVEFGLSHGLTQANIYMLAAASTALVFPLLLVIKRLHTRTASAENGEKAIPTRREIMDNFKRADIILALSLGAVAYLCFAIIFMFLKSYGPTIGVEKVSPFFALATVSMIGIRLASAALFDRWNKVRLCTGALIFVGLMFLLLQSTRSQWSFYASGALLGLGWGVAMPVIMAIVFNLSEPRLRAFNTNMMIEMVDLGYFLGPFLGGLVVSSYGYSVLFFIMSAVSIIFGLLALRLAGKV</sequence>
<dbReference type="GO" id="GO:0022857">
    <property type="term" value="F:transmembrane transporter activity"/>
    <property type="evidence" value="ECO:0007669"/>
    <property type="project" value="InterPro"/>
</dbReference>